<dbReference type="GO" id="GO:0005886">
    <property type="term" value="C:plasma membrane"/>
    <property type="evidence" value="ECO:0007669"/>
    <property type="project" value="UniProtKB-SubCell"/>
</dbReference>
<evidence type="ECO:0000256" key="1">
    <source>
        <dbReference type="ARBA" id="ARBA00004651"/>
    </source>
</evidence>
<dbReference type="AlphaFoldDB" id="A0A9N9TT58"/>
<dbReference type="GO" id="GO:0005549">
    <property type="term" value="F:odorant binding"/>
    <property type="evidence" value="ECO:0007669"/>
    <property type="project" value="InterPro"/>
</dbReference>
<evidence type="ECO:0000256" key="7">
    <source>
        <dbReference type="ARBA" id="ARBA00023136"/>
    </source>
</evidence>
<feature type="transmembrane region" description="Helical" evidence="10">
    <location>
        <begin position="36"/>
        <end position="55"/>
    </location>
</feature>
<gene>
    <name evidence="11" type="ORF">PHYEVI_LOCUS7116</name>
</gene>
<reference evidence="11" key="1">
    <citation type="submission" date="2022-01" db="EMBL/GenBank/DDBJ databases">
        <authorList>
            <person name="King R."/>
        </authorList>
    </citation>
    <scope>NUCLEOTIDE SEQUENCE</scope>
</reference>
<evidence type="ECO:0000256" key="3">
    <source>
        <dbReference type="ARBA" id="ARBA00022606"/>
    </source>
</evidence>
<dbReference type="OrthoDB" id="7540137at2759"/>
<comment type="subcellular location">
    <subcellularLocation>
        <location evidence="1 10">Cell membrane</location>
        <topology evidence="1 10">Multi-pass membrane protein</topology>
    </subcellularLocation>
</comment>
<keyword evidence="2" id="KW-1003">Cell membrane</keyword>
<comment type="caution">
    <text evidence="10">Lacks conserved residue(s) required for the propagation of feature annotation.</text>
</comment>
<protein>
    <recommendedName>
        <fullName evidence="10">Odorant receptor</fullName>
    </recommendedName>
</protein>
<name>A0A9N9TT58_PHYSR</name>
<evidence type="ECO:0000256" key="9">
    <source>
        <dbReference type="ARBA" id="ARBA00023224"/>
    </source>
</evidence>
<dbReference type="Pfam" id="PF02949">
    <property type="entry name" value="7tm_6"/>
    <property type="match status" value="1"/>
</dbReference>
<dbReference type="PANTHER" id="PTHR21137">
    <property type="entry name" value="ODORANT RECEPTOR"/>
    <property type="match status" value="1"/>
</dbReference>
<dbReference type="GO" id="GO:0007165">
    <property type="term" value="P:signal transduction"/>
    <property type="evidence" value="ECO:0007669"/>
    <property type="project" value="UniProtKB-KW"/>
</dbReference>
<dbReference type="GO" id="GO:0004984">
    <property type="term" value="F:olfactory receptor activity"/>
    <property type="evidence" value="ECO:0007669"/>
    <property type="project" value="InterPro"/>
</dbReference>
<evidence type="ECO:0000256" key="10">
    <source>
        <dbReference type="RuleBase" id="RU351113"/>
    </source>
</evidence>
<sequence length="394" mass="45920">MTNQDSAIRKSFKFSEVSMNLNGLLPGEKYQLLYTIYSYVLLIIYIIMIPVLGYMNIIMAKPGSRVDLFQKSFVYLELFISVFKHWPFITKPDQTKRLLNRWNESIFNTDVDIDKHIIHESIRRFKLMRFLFFLMTVMSPLLLIQSIIFSSHDDLKLPIWVPVDIYNNTMLYTITNVYVVTGYIHGVFGYFSVDFLIAGYILYCATQIRLIKFKLENMDKYVEKEAIIDPQKTTTDGLPHKKIYDQIIQCIKVYDAVFGHAQELENVYSIGIFSQFFVGSMVLSICMYNLSKVNTLMNLAYVLSFLIPTALLLYLYCDQGTLIIEESTTIGAAIFKSPWYTYDKKTKMLLYTFMERTKKPIKFTVGKLVDLSLETFVVIINRSYSLLALLKNVY</sequence>
<dbReference type="EMBL" id="OU900096">
    <property type="protein sequence ID" value="CAG9860767.1"/>
    <property type="molecule type" value="Genomic_DNA"/>
</dbReference>
<accession>A0A9N9TT58</accession>
<keyword evidence="7 10" id="KW-0472">Membrane</keyword>
<dbReference type="InterPro" id="IPR004117">
    <property type="entry name" value="7tm6_olfct_rcpt"/>
</dbReference>
<dbReference type="Proteomes" id="UP001153712">
    <property type="component" value="Chromosome 3"/>
</dbReference>
<keyword evidence="6 10" id="KW-1133">Transmembrane helix</keyword>
<feature type="transmembrane region" description="Helical" evidence="10">
    <location>
        <begin position="170"/>
        <end position="203"/>
    </location>
</feature>
<evidence type="ECO:0000313" key="12">
    <source>
        <dbReference type="Proteomes" id="UP001153712"/>
    </source>
</evidence>
<evidence type="ECO:0000313" key="11">
    <source>
        <dbReference type="EMBL" id="CAG9860767.1"/>
    </source>
</evidence>
<comment type="similarity">
    <text evidence="10">Belongs to the insect chemoreceptor superfamily. Heteromeric odorant receptor channel (TC 1.A.69) family.</text>
</comment>
<feature type="transmembrane region" description="Helical" evidence="10">
    <location>
        <begin position="296"/>
        <end position="317"/>
    </location>
</feature>
<keyword evidence="4 10" id="KW-0812">Transmembrane</keyword>
<dbReference type="PANTHER" id="PTHR21137:SF35">
    <property type="entry name" value="ODORANT RECEPTOR 19A-RELATED"/>
    <property type="match status" value="1"/>
</dbReference>
<organism evidence="11 12">
    <name type="scientific">Phyllotreta striolata</name>
    <name type="common">Striped flea beetle</name>
    <name type="synonym">Crioceris striolata</name>
    <dbReference type="NCBI Taxonomy" id="444603"/>
    <lineage>
        <taxon>Eukaryota</taxon>
        <taxon>Metazoa</taxon>
        <taxon>Ecdysozoa</taxon>
        <taxon>Arthropoda</taxon>
        <taxon>Hexapoda</taxon>
        <taxon>Insecta</taxon>
        <taxon>Pterygota</taxon>
        <taxon>Neoptera</taxon>
        <taxon>Endopterygota</taxon>
        <taxon>Coleoptera</taxon>
        <taxon>Polyphaga</taxon>
        <taxon>Cucujiformia</taxon>
        <taxon>Chrysomeloidea</taxon>
        <taxon>Chrysomelidae</taxon>
        <taxon>Galerucinae</taxon>
        <taxon>Alticini</taxon>
        <taxon>Phyllotreta</taxon>
    </lineage>
</organism>
<keyword evidence="8 10" id="KW-0675">Receptor</keyword>
<evidence type="ECO:0000256" key="5">
    <source>
        <dbReference type="ARBA" id="ARBA00022725"/>
    </source>
</evidence>
<feature type="transmembrane region" description="Helical" evidence="10">
    <location>
        <begin position="267"/>
        <end position="290"/>
    </location>
</feature>
<keyword evidence="5 10" id="KW-0552">Olfaction</keyword>
<feature type="transmembrane region" description="Helical" evidence="10">
    <location>
        <begin position="130"/>
        <end position="150"/>
    </location>
</feature>
<keyword evidence="3 10" id="KW-0716">Sensory transduction</keyword>
<keyword evidence="9 10" id="KW-0807">Transducer</keyword>
<evidence type="ECO:0000256" key="8">
    <source>
        <dbReference type="ARBA" id="ARBA00023170"/>
    </source>
</evidence>
<evidence type="ECO:0000256" key="2">
    <source>
        <dbReference type="ARBA" id="ARBA00022475"/>
    </source>
</evidence>
<keyword evidence="12" id="KW-1185">Reference proteome</keyword>
<evidence type="ECO:0000256" key="4">
    <source>
        <dbReference type="ARBA" id="ARBA00022692"/>
    </source>
</evidence>
<evidence type="ECO:0000256" key="6">
    <source>
        <dbReference type="ARBA" id="ARBA00022989"/>
    </source>
</evidence>
<proteinExistence type="inferred from homology"/>